<dbReference type="PROSITE" id="PS50943">
    <property type="entry name" value="HTH_CROC1"/>
    <property type="match status" value="1"/>
</dbReference>
<dbReference type="Gene3D" id="1.10.260.40">
    <property type="entry name" value="lambda repressor-like DNA-binding domains"/>
    <property type="match status" value="1"/>
</dbReference>
<protein>
    <submittedName>
        <fullName evidence="2">DNA-binding helix-turn-helix protein</fullName>
    </submittedName>
</protein>
<gene>
    <name evidence="2" type="ORF">HMPREF3226_02168</name>
</gene>
<name>A0A133PXP3_9BACT</name>
<accession>A0A133PXP3</accession>
<feature type="domain" description="HTH cro/C1-type" evidence="1">
    <location>
        <begin position="38"/>
        <end position="78"/>
    </location>
</feature>
<dbReference type="EMBL" id="LRQG01000196">
    <property type="protein sequence ID" value="KXA34793.1"/>
    <property type="molecule type" value="Genomic_DNA"/>
</dbReference>
<reference evidence="3" key="1">
    <citation type="submission" date="2016-01" db="EMBL/GenBank/DDBJ databases">
        <authorList>
            <person name="Mitreva M."/>
            <person name="Pepin K.H."/>
            <person name="Mihindukulasuriya K.A."/>
            <person name="Fulton R."/>
            <person name="Fronick C."/>
            <person name="O'Laughlin M."/>
            <person name="Miner T."/>
            <person name="Herter B."/>
            <person name="Rosa B.A."/>
            <person name="Cordes M."/>
            <person name="Tomlinson C."/>
            <person name="Wollam A."/>
            <person name="Palsikar V.B."/>
            <person name="Mardis E.R."/>
            <person name="Wilson R.K."/>
        </authorList>
    </citation>
    <scope>NUCLEOTIDE SEQUENCE [LARGE SCALE GENOMIC DNA]</scope>
    <source>
        <strain evidence="3">MJR7716</strain>
    </source>
</reference>
<dbReference type="InterPro" id="IPR001387">
    <property type="entry name" value="Cro/C1-type_HTH"/>
</dbReference>
<evidence type="ECO:0000313" key="3">
    <source>
        <dbReference type="Proteomes" id="UP000070533"/>
    </source>
</evidence>
<dbReference type="GO" id="GO:0003677">
    <property type="term" value="F:DNA binding"/>
    <property type="evidence" value="ECO:0007669"/>
    <property type="project" value="UniProtKB-KW"/>
</dbReference>
<dbReference type="PATRIC" id="fig|28128.5.peg.2233"/>
<proteinExistence type="predicted"/>
<sequence>MFIFAHTINKQMEQMTKKNCQNRIRVVLADKQITNRWLADQMGVTDMTVSRWKTNKIQPSMSQFVEIARLLQVDIKDLLEVDFNKNGVFSTNNN</sequence>
<dbReference type="CDD" id="cd00093">
    <property type="entry name" value="HTH_XRE"/>
    <property type="match status" value="1"/>
</dbReference>
<dbReference type="Pfam" id="PF13443">
    <property type="entry name" value="HTH_26"/>
    <property type="match status" value="1"/>
</dbReference>
<organism evidence="2 3">
    <name type="scientific">Prevotella corporis</name>
    <dbReference type="NCBI Taxonomy" id="28128"/>
    <lineage>
        <taxon>Bacteria</taxon>
        <taxon>Pseudomonadati</taxon>
        <taxon>Bacteroidota</taxon>
        <taxon>Bacteroidia</taxon>
        <taxon>Bacteroidales</taxon>
        <taxon>Prevotellaceae</taxon>
        <taxon>Prevotella</taxon>
    </lineage>
</organism>
<keyword evidence="2" id="KW-0238">DNA-binding</keyword>
<comment type="caution">
    <text evidence="2">The sequence shown here is derived from an EMBL/GenBank/DDBJ whole genome shotgun (WGS) entry which is preliminary data.</text>
</comment>
<dbReference type="Proteomes" id="UP000070533">
    <property type="component" value="Unassembled WGS sequence"/>
</dbReference>
<evidence type="ECO:0000259" key="1">
    <source>
        <dbReference type="PROSITE" id="PS50943"/>
    </source>
</evidence>
<dbReference type="InterPro" id="IPR010982">
    <property type="entry name" value="Lambda_DNA-bd_dom_sf"/>
</dbReference>
<dbReference type="AlphaFoldDB" id="A0A133PXP3"/>
<keyword evidence="3" id="KW-1185">Reference proteome</keyword>
<evidence type="ECO:0000313" key="2">
    <source>
        <dbReference type="EMBL" id="KXA34793.1"/>
    </source>
</evidence>
<dbReference type="STRING" id="28128.HMPREF3226_02168"/>
<dbReference type="SUPFAM" id="SSF47413">
    <property type="entry name" value="lambda repressor-like DNA-binding domains"/>
    <property type="match status" value="1"/>
</dbReference>
<dbReference type="SMART" id="SM00530">
    <property type="entry name" value="HTH_XRE"/>
    <property type="match status" value="1"/>
</dbReference>